<accession>A0A1B7XDH3</accession>
<dbReference type="OrthoDB" id="5440402at2"/>
<dbReference type="RefSeq" id="WP_066854362.1">
    <property type="nucleotide sequence ID" value="NZ_JXMS01000011.1"/>
</dbReference>
<organism evidence="1 2">
    <name type="scientific">Halodesulfovibrio spirochaetisodalis</name>
    <dbReference type="NCBI Taxonomy" id="1560234"/>
    <lineage>
        <taxon>Bacteria</taxon>
        <taxon>Pseudomonadati</taxon>
        <taxon>Thermodesulfobacteriota</taxon>
        <taxon>Desulfovibrionia</taxon>
        <taxon>Desulfovibrionales</taxon>
        <taxon>Desulfovibrionaceae</taxon>
        <taxon>Halodesulfovibrio</taxon>
    </lineage>
</organism>
<evidence type="ECO:0008006" key="3">
    <source>
        <dbReference type="Google" id="ProtNLM"/>
    </source>
</evidence>
<name>A0A1B7XDH3_9BACT</name>
<dbReference type="EMBL" id="JXMS01000011">
    <property type="protein sequence ID" value="OBQ52117.1"/>
    <property type="molecule type" value="Genomic_DNA"/>
</dbReference>
<gene>
    <name evidence="1" type="ORF">SP90_08010</name>
</gene>
<dbReference type="STRING" id="1560234.SP90_08010"/>
<dbReference type="PATRIC" id="fig|1560234.3.peg.420"/>
<evidence type="ECO:0000313" key="1">
    <source>
        <dbReference type="EMBL" id="OBQ52117.1"/>
    </source>
</evidence>
<dbReference type="AlphaFoldDB" id="A0A1B7XDH3"/>
<proteinExistence type="predicted"/>
<sequence>MSLFKRMRLTDAGVDLLRMVHEGQPLELLSIHVGNGMWSEEERTGTPPAALKTSKRAVAITEYEKQGGAVVLNGVLSNTGLTEGFMMTEMGVTARHPENGELLYMADFVPPELASYLPPASDAPVEMPLRVIVKAGTGAEVVVEIEDRFVSASKKDLDTELSAHKHAADPHPDMRVAAPSLKLPNGYVDRVNEGEAIGFKVTGVPENTLWETEVKLQILNAAKEDVTSDFAPQVTKESVTLTAPQVPADSVFSARFQTWQHGGLASLWSAPVEFTVVDVPVDAPAFTSPANHATGIGETPTLTITAGSSDDTTKHHEHTEFVISTDLLRTAVVVESGELGAVTSWKVPAEKLQTGSHLYLHARTKWGDTWSGWTTIDVFTTDLFQFIEAPTILAPQEGSEVMWTGLKAVIATPVIEEGGTLQQDKIEAEISKNGEVIHTETVNVGQKFVDLPTQERNTALTMRVRVHDAVRGWSAWSEVRAFRTKTVGNGARFDGGIAISHTFANGQQGYLIVAPASKRIQRQWGLRGTNTSLTDITSASIKDPRTGAQNTAILCSSPYNSMNDAYGSFGAPAAEYCDNLVFEGCNDFFLPNKDELARIIEQKAVIDAADETSGSKFNEIGTNSIWSSSEYRDASAWIQPPIDGGLVYGIRSNPNWVVPCRMFIP</sequence>
<keyword evidence="2" id="KW-1185">Reference proteome</keyword>
<evidence type="ECO:0000313" key="2">
    <source>
        <dbReference type="Proteomes" id="UP000091979"/>
    </source>
</evidence>
<dbReference type="Proteomes" id="UP000091979">
    <property type="component" value="Unassembled WGS sequence"/>
</dbReference>
<comment type="caution">
    <text evidence="1">The sequence shown here is derived from an EMBL/GenBank/DDBJ whole genome shotgun (WGS) entry which is preliminary data.</text>
</comment>
<reference evidence="1 2" key="1">
    <citation type="submission" date="2015-01" db="EMBL/GenBank/DDBJ databases">
        <title>Desulfovibrio sp. JC271 draft genome sequence.</title>
        <authorList>
            <person name="Shivani Y."/>
            <person name="Subhash Y."/>
            <person name="Sasikala C."/>
            <person name="Ramana C.V."/>
        </authorList>
    </citation>
    <scope>NUCLEOTIDE SEQUENCE [LARGE SCALE GENOMIC DNA]</scope>
    <source>
        <strain evidence="1 2">JC271</strain>
    </source>
</reference>
<protein>
    <recommendedName>
        <fullName evidence="3">DUF1566 domain-containing protein</fullName>
    </recommendedName>
</protein>